<keyword evidence="2" id="KW-0812">Transmembrane</keyword>
<dbReference type="EMBL" id="LASV01000695">
    <property type="protein sequence ID" value="KKA17189.1"/>
    <property type="molecule type" value="Genomic_DNA"/>
</dbReference>
<sequence length="100" mass="11394">RTQAAPLETIGLFGFAWTSLGPPHVHWIAPMIFSTCIAIANVSGNLINCFFINVVIVCHLHGDNRLHDRQLRTILCVSDRRKRTSSRPPRRDRSHVFYAE</sequence>
<feature type="region of interest" description="Disordered" evidence="1">
    <location>
        <begin position="81"/>
        <end position="100"/>
    </location>
</feature>
<feature type="compositionally biased region" description="Basic and acidic residues" evidence="1">
    <location>
        <begin position="89"/>
        <end position="100"/>
    </location>
</feature>
<reference evidence="3 4" key="1">
    <citation type="submission" date="2015-04" db="EMBL/GenBank/DDBJ databases">
        <authorList>
            <person name="Heijne W.H."/>
            <person name="Fedorova N.D."/>
            <person name="Nierman W.C."/>
            <person name="Vollebregt A.W."/>
            <person name="Zhao Z."/>
            <person name="Wu L."/>
            <person name="Kumar M."/>
            <person name="Stam H."/>
            <person name="van den Berg M.A."/>
            <person name="Pel H.J."/>
        </authorList>
    </citation>
    <scope>NUCLEOTIDE SEQUENCE [LARGE SCALE GENOMIC DNA]</scope>
    <source>
        <strain evidence="3 4">CBS 393.64</strain>
    </source>
</reference>
<keyword evidence="2" id="KW-0472">Membrane</keyword>
<evidence type="ECO:0000313" key="4">
    <source>
        <dbReference type="Proteomes" id="UP000053958"/>
    </source>
</evidence>
<feature type="transmembrane region" description="Helical" evidence="2">
    <location>
        <begin position="27"/>
        <end position="60"/>
    </location>
</feature>
<keyword evidence="4" id="KW-1185">Reference proteome</keyword>
<dbReference type="GeneID" id="25321128"/>
<organism evidence="3 4">
    <name type="scientific">Rasamsonia emersonii (strain ATCC 16479 / CBS 393.64 / IMI 116815)</name>
    <dbReference type="NCBI Taxonomy" id="1408163"/>
    <lineage>
        <taxon>Eukaryota</taxon>
        <taxon>Fungi</taxon>
        <taxon>Dikarya</taxon>
        <taxon>Ascomycota</taxon>
        <taxon>Pezizomycotina</taxon>
        <taxon>Eurotiomycetes</taxon>
        <taxon>Eurotiomycetidae</taxon>
        <taxon>Eurotiales</taxon>
        <taxon>Trichocomaceae</taxon>
        <taxon>Rasamsonia</taxon>
    </lineage>
</organism>
<dbReference type="OrthoDB" id="5376138at2759"/>
<dbReference type="RefSeq" id="XP_013323801.1">
    <property type="nucleotide sequence ID" value="XM_013468347.1"/>
</dbReference>
<accession>A0A0F4YG82</accession>
<evidence type="ECO:0000256" key="2">
    <source>
        <dbReference type="SAM" id="Phobius"/>
    </source>
</evidence>
<name>A0A0F4YG82_RASE3</name>
<dbReference type="Proteomes" id="UP000053958">
    <property type="component" value="Unassembled WGS sequence"/>
</dbReference>
<proteinExistence type="predicted"/>
<keyword evidence="2" id="KW-1133">Transmembrane helix</keyword>
<gene>
    <name evidence="3" type="ORF">T310_9124</name>
</gene>
<evidence type="ECO:0000256" key="1">
    <source>
        <dbReference type="SAM" id="MobiDB-lite"/>
    </source>
</evidence>
<comment type="caution">
    <text evidence="3">The sequence shown here is derived from an EMBL/GenBank/DDBJ whole genome shotgun (WGS) entry which is preliminary data.</text>
</comment>
<evidence type="ECO:0000313" key="3">
    <source>
        <dbReference type="EMBL" id="KKA17189.1"/>
    </source>
</evidence>
<protein>
    <submittedName>
        <fullName evidence="3">Uncharacterized protein</fullName>
    </submittedName>
</protein>
<dbReference type="STRING" id="1408163.A0A0F4YG82"/>
<dbReference type="AlphaFoldDB" id="A0A0F4YG82"/>
<feature type="non-terminal residue" evidence="3">
    <location>
        <position position="1"/>
    </location>
</feature>